<proteinExistence type="predicted"/>
<evidence type="ECO:0000256" key="1">
    <source>
        <dbReference type="ARBA" id="ARBA00022553"/>
    </source>
</evidence>
<feature type="domain" description="Response regulatory" evidence="3">
    <location>
        <begin position="5"/>
        <end position="114"/>
    </location>
</feature>
<organism evidence="4 5">
    <name type="scientific">Geovibrio thiophilus</name>
    <dbReference type="NCBI Taxonomy" id="139438"/>
    <lineage>
        <taxon>Bacteria</taxon>
        <taxon>Pseudomonadati</taxon>
        <taxon>Deferribacterota</taxon>
        <taxon>Deferribacteres</taxon>
        <taxon>Deferribacterales</taxon>
        <taxon>Geovibrionaceae</taxon>
        <taxon>Geovibrio</taxon>
    </lineage>
</organism>
<protein>
    <submittedName>
        <fullName evidence="4">Response regulator</fullName>
    </submittedName>
</protein>
<dbReference type="InterPro" id="IPR011006">
    <property type="entry name" value="CheY-like_superfamily"/>
</dbReference>
<dbReference type="PROSITE" id="PS50110">
    <property type="entry name" value="RESPONSE_REGULATORY"/>
    <property type="match status" value="1"/>
</dbReference>
<dbReference type="PANTHER" id="PTHR44591">
    <property type="entry name" value="STRESS RESPONSE REGULATOR PROTEIN 1"/>
    <property type="match status" value="1"/>
</dbReference>
<keyword evidence="5" id="KW-1185">Reference proteome</keyword>
<dbReference type="EMBL" id="CP035108">
    <property type="protein sequence ID" value="QAR32325.1"/>
    <property type="molecule type" value="Genomic_DNA"/>
</dbReference>
<name>A0A3R5UTU6_9BACT</name>
<evidence type="ECO:0000256" key="2">
    <source>
        <dbReference type="PROSITE-ProRule" id="PRU00169"/>
    </source>
</evidence>
<dbReference type="SMART" id="SM00448">
    <property type="entry name" value="REC"/>
    <property type="match status" value="1"/>
</dbReference>
<dbReference type="GO" id="GO:0000160">
    <property type="term" value="P:phosphorelay signal transduction system"/>
    <property type="evidence" value="ECO:0007669"/>
    <property type="project" value="InterPro"/>
</dbReference>
<reference evidence="4 5" key="1">
    <citation type="submission" date="2019-01" db="EMBL/GenBank/DDBJ databases">
        <title>Geovibrio thiophilus DSM 11263, complete genome.</title>
        <authorList>
            <person name="Spring S."/>
            <person name="Bunk B."/>
            <person name="Sproer C."/>
        </authorList>
    </citation>
    <scope>NUCLEOTIDE SEQUENCE [LARGE SCALE GENOMIC DNA]</scope>
    <source>
        <strain evidence="4 5">DSM 11263</strain>
    </source>
</reference>
<keyword evidence="1 2" id="KW-0597">Phosphoprotein</keyword>
<dbReference type="Proteomes" id="UP000287502">
    <property type="component" value="Chromosome"/>
</dbReference>
<evidence type="ECO:0000313" key="4">
    <source>
        <dbReference type="EMBL" id="QAR32325.1"/>
    </source>
</evidence>
<evidence type="ECO:0000259" key="3">
    <source>
        <dbReference type="PROSITE" id="PS50110"/>
    </source>
</evidence>
<feature type="modified residue" description="4-aspartylphosphate" evidence="2">
    <location>
        <position position="54"/>
    </location>
</feature>
<evidence type="ECO:0000313" key="5">
    <source>
        <dbReference type="Proteomes" id="UP000287502"/>
    </source>
</evidence>
<dbReference type="KEGG" id="gtl:EP073_02600"/>
<dbReference type="InterPro" id="IPR050595">
    <property type="entry name" value="Bact_response_regulator"/>
</dbReference>
<dbReference type="Pfam" id="PF00072">
    <property type="entry name" value="Response_reg"/>
    <property type="match status" value="1"/>
</dbReference>
<dbReference type="InterPro" id="IPR001789">
    <property type="entry name" value="Sig_transdc_resp-reg_receiver"/>
</dbReference>
<dbReference type="RefSeq" id="WP_128465612.1">
    <property type="nucleotide sequence ID" value="NZ_CP035108.1"/>
</dbReference>
<dbReference type="SUPFAM" id="SSF52172">
    <property type="entry name" value="CheY-like"/>
    <property type="match status" value="1"/>
</dbReference>
<dbReference type="PANTHER" id="PTHR44591:SF3">
    <property type="entry name" value="RESPONSE REGULATORY DOMAIN-CONTAINING PROTEIN"/>
    <property type="match status" value="1"/>
</dbReference>
<gene>
    <name evidence="4" type="ORF">EP073_02600</name>
</gene>
<accession>A0A3R5UTU6</accession>
<sequence length="115" mass="13443">MKNKTVLYAEDDAMVSKIMSMILVREFRKVYTVKNGREALAVFREHKPDIVITDLAMPEMSGFELVDRIKEERPETKIVVTTAYREEADRLDGVIKLFKPIDRDEFFKCLRELGN</sequence>
<dbReference type="AlphaFoldDB" id="A0A3R5UTU6"/>
<dbReference type="OrthoDB" id="9797769at2"/>
<dbReference type="Gene3D" id="3.40.50.2300">
    <property type="match status" value="1"/>
</dbReference>